<protein>
    <submittedName>
        <fullName evidence="2">Uncharacterized protein</fullName>
    </submittedName>
</protein>
<name>A0A9X7C4U2_BACCE</name>
<keyword evidence="1" id="KW-0812">Transmembrane</keyword>
<feature type="non-terminal residue" evidence="2">
    <location>
        <position position="43"/>
    </location>
</feature>
<keyword evidence="1" id="KW-1133">Transmembrane helix</keyword>
<dbReference type="AlphaFoldDB" id="A0A9X7C4U2"/>
<feature type="non-terminal residue" evidence="2">
    <location>
        <position position="1"/>
    </location>
</feature>
<dbReference type="EMBL" id="NUIQ01000447">
    <property type="protein sequence ID" value="PGO55333.1"/>
    <property type="molecule type" value="Genomic_DNA"/>
</dbReference>
<accession>A0A9X7C4U2</accession>
<evidence type="ECO:0000313" key="3">
    <source>
        <dbReference type="Proteomes" id="UP000223834"/>
    </source>
</evidence>
<evidence type="ECO:0000313" key="2">
    <source>
        <dbReference type="EMBL" id="PGO55333.1"/>
    </source>
</evidence>
<comment type="caution">
    <text evidence="2">The sequence shown here is derived from an EMBL/GenBank/DDBJ whole genome shotgun (WGS) entry which is preliminary data.</text>
</comment>
<dbReference type="Proteomes" id="UP000223834">
    <property type="component" value="Unassembled WGS sequence"/>
</dbReference>
<gene>
    <name evidence="2" type="ORF">CN980_32370</name>
</gene>
<organism evidence="2 3">
    <name type="scientific">Bacillus cereus</name>
    <dbReference type="NCBI Taxonomy" id="1396"/>
    <lineage>
        <taxon>Bacteria</taxon>
        <taxon>Bacillati</taxon>
        <taxon>Bacillota</taxon>
        <taxon>Bacilli</taxon>
        <taxon>Bacillales</taxon>
        <taxon>Bacillaceae</taxon>
        <taxon>Bacillus</taxon>
        <taxon>Bacillus cereus group</taxon>
    </lineage>
</organism>
<proteinExistence type="predicted"/>
<feature type="transmembrane region" description="Helical" evidence="1">
    <location>
        <begin position="20"/>
        <end position="38"/>
    </location>
</feature>
<reference evidence="2 3" key="1">
    <citation type="submission" date="2017-09" db="EMBL/GenBank/DDBJ databases">
        <title>Large-scale bioinformatics analysis of Bacillus genomes uncovers conserved roles of natural products in bacterial physiology.</title>
        <authorList>
            <consortium name="Agbiome Team Llc"/>
            <person name="Bleich R.M."/>
            <person name="Grubbs K.J."/>
            <person name="Santa Maria K.C."/>
            <person name="Allen S.E."/>
            <person name="Farag S."/>
            <person name="Shank E.A."/>
            <person name="Bowers A."/>
        </authorList>
    </citation>
    <scope>NUCLEOTIDE SEQUENCE [LARGE SCALE GENOMIC DNA]</scope>
    <source>
        <strain evidence="2 3">AFS049141</strain>
    </source>
</reference>
<sequence>SPYLFNVEATAFASIRAENTMPIVCKKLFVFILFIILIRSFSN</sequence>
<evidence type="ECO:0000256" key="1">
    <source>
        <dbReference type="SAM" id="Phobius"/>
    </source>
</evidence>
<keyword evidence="1" id="KW-0472">Membrane</keyword>